<dbReference type="PANTHER" id="PTHR42760:SF40">
    <property type="entry name" value="3-OXOACYL-[ACYL-CARRIER-PROTEIN] REDUCTASE, CHLOROPLASTIC"/>
    <property type="match status" value="1"/>
</dbReference>
<dbReference type="Pfam" id="PF13561">
    <property type="entry name" value="adh_short_C2"/>
    <property type="match status" value="1"/>
</dbReference>
<comment type="caution">
    <text evidence="3">The sequence shown here is derived from an EMBL/GenBank/DDBJ whole genome shotgun (WGS) entry which is preliminary data.</text>
</comment>
<dbReference type="Gene3D" id="3.40.50.720">
    <property type="entry name" value="NAD(P)-binding Rossmann-like Domain"/>
    <property type="match status" value="1"/>
</dbReference>
<evidence type="ECO:0000256" key="2">
    <source>
        <dbReference type="SAM" id="MobiDB-lite"/>
    </source>
</evidence>
<proteinExistence type="inferred from homology"/>
<comment type="similarity">
    <text evidence="1">Belongs to the short-chain dehydrogenases/reductases (SDR) family.</text>
</comment>
<dbReference type="PRINTS" id="PR00081">
    <property type="entry name" value="GDHRDH"/>
</dbReference>
<evidence type="ECO:0000313" key="4">
    <source>
        <dbReference type="Proteomes" id="UP001256588"/>
    </source>
</evidence>
<organism evidence="3 4">
    <name type="scientific">Luteimonas terrae</name>
    <dbReference type="NCBI Taxonomy" id="1530191"/>
    <lineage>
        <taxon>Bacteria</taxon>
        <taxon>Pseudomonadati</taxon>
        <taxon>Pseudomonadota</taxon>
        <taxon>Gammaproteobacteria</taxon>
        <taxon>Lysobacterales</taxon>
        <taxon>Lysobacteraceae</taxon>
        <taxon>Luteimonas</taxon>
    </lineage>
</organism>
<dbReference type="InterPro" id="IPR036291">
    <property type="entry name" value="NAD(P)-bd_dom_sf"/>
</dbReference>
<dbReference type="EMBL" id="JAVDWO010000007">
    <property type="protein sequence ID" value="MDR7193291.1"/>
    <property type="molecule type" value="Genomic_DNA"/>
</dbReference>
<evidence type="ECO:0000313" key="3">
    <source>
        <dbReference type="EMBL" id="MDR7193291.1"/>
    </source>
</evidence>
<name>A0ABU1XX18_9GAMM</name>
<evidence type="ECO:0000256" key="1">
    <source>
        <dbReference type="ARBA" id="ARBA00006484"/>
    </source>
</evidence>
<dbReference type="InterPro" id="IPR002347">
    <property type="entry name" value="SDR_fam"/>
</dbReference>
<dbReference type="RefSeq" id="WP_310235293.1">
    <property type="nucleotide sequence ID" value="NZ_JAVDWO010000007.1"/>
</dbReference>
<dbReference type="SUPFAM" id="SSF51735">
    <property type="entry name" value="NAD(P)-binding Rossmann-fold domains"/>
    <property type="match status" value="1"/>
</dbReference>
<dbReference type="NCBIfam" id="NF005681">
    <property type="entry name" value="PRK07478.1"/>
    <property type="match status" value="1"/>
</dbReference>
<accession>A0ABU1XX18</accession>
<gene>
    <name evidence="3" type="ORF">J2W68_002025</name>
</gene>
<sequence length="340" mass="34880">MPAYAADRNDAIHTPGPNALDGSAKVATAWLEVHLEMQRESPTGGSDGVDKNRIPNGDATADSGEHRACTFPQTVCIHSTGVAGMTRQTLAGKTAIITGASSGIGRSAALLFAREGARLVVGARSADALAELVDEIERAGGVAIACPGDVRESSHNDALVDTTLTRFGRLDIAFNNAGGTGTMAPTVDMEVADWRDAIDTNLTAMFLGARRQMAAMFEAGRGSIVFTSSFVGHTVGLPGMAAYAAAKAGVIGLTQVLAAEGGSRGVRVNALLPGGTDTPGAHDFTVDPESRAFVEGMHALKRIADPAEIAEAALFLASDASSFVTGSAMRVDGGVSINRT</sequence>
<dbReference type="Proteomes" id="UP001256588">
    <property type="component" value="Unassembled WGS sequence"/>
</dbReference>
<dbReference type="CDD" id="cd05233">
    <property type="entry name" value="SDR_c"/>
    <property type="match status" value="1"/>
</dbReference>
<keyword evidence="4" id="KW-1185">Reference proteome</keyword>
<dbReference type="PANTHER" id="PTHR42760">
    <property type="entry name" value="SHORT-CHAIN DEHYDROGENASES/REDUCTASES FAMILY MEMBER"/>
    <property type="match status" value="1"/>
</dbReference>
<dbReference type="NCBIfam" id="NF005559">
    <property type="entry name" value="PRK07231.1"/>
    <property type="match status" value="1"/>
</dbReference>
<dbReference type="PRINTS" id="PR00080">
    <property type="entry name" value="SDRFAMILY"/>
</dbReference>
<reference evidence="3 4" key="1">
    <citation type="submission" date="2023-07" db="EMBL/GenBank/DDBJ databases">
        <title>Sorghum-associated microbial communities from plants grown in Nebraska, USA.</title>
        <authorList>
            <person name="Schachtman D."/>
        </authorList>
    </citation>
    <scope>NUCLEOTIDE SEQUENCE [LARGE SCALE GENOMIC DNA]</scope>
    <source>
        <strain evidence="3 4">4099</strain>
    </source>
</reference>
<feature type="region of interest" description="Disordered" evidence="2">
    <location>
        <begin position="39"/>
        <end position="65"/>
    </location>
</feature>
<protein>
    <submittedName>
        <fullName evidence="3">NAD(P)-dependent dehydrogenase (Short-subunit alcohol dehydrogenase family)</fullName>
    </submittedName>
</protein>